<evidence type="ECO:0000256" key="1">
    <source>
        <dbReference type="SAM" id="MobiDB-lite"/>
    </source>
</evidence>
<proteinExistence type="predicted"/>
<dbReference type="RefSeq" id="WP_159664591.1">
    <property type="nucleotide sequence ID" value="NZ_WUUS01000003.1"/>
</dbReference>
<organism evidence="2 3">
    <name type="scientific">Halobaculum saliterrae</name>
    <dbReference type="NCBI Taxonomy" id="2073113"/>
    <lineage>
        <taxon>Archaea</taxon>
        <taxon>Methanobacteriati</taxon>
        <taxon>Methanobacteriota</taxon>
        <taxon>Stenosarchaea group</taxon>
        <taxon>Halobacteria</taxon>
        <taxon>Halobacteriales</taxon>
        <taxon>Haloferacaceae</taxon>
        <taxon>Halobaculum</taxon>
    </lineage>
</organism>
<dbReference type="PROSITE" id="PS51257">
    <property type="entry name" value="PROKAR_LIPOPROTEIN"/>
    <property type="match status" value="1"/>
</dbReference>
<evidence type="ECO:0000313" key="3">
    <source>
        <dbReference type="Proteomes" id="UP000437065"/>
    </source>
</evidence>
<dbReference type="OrthoDB" id="384525at2157"/>
<keyword evidence="3" id="KW-1185">Reference proteome</keyword>
<reference evidence="2 3" key="1">
    <citation type="submission" date="2019-12" db="EMBL/GenBank/DDBJ databases">
        <title>Isolation and characterization of three novel carbon monoxide-oxidizing members of Halobacteria from salione crusts and soils.</title>
        <authorList>
            <person name="Myers M.R."/>
            <person name="King G.M."/>
        </authorList>
    </citation>
    <scope>NUCLEOTIDE SEQUENCE [LARGE SCALE GENOMIC DNA]</scope>
    <source>
        <strain evidence="2 3">WSA2</strain>
    </source>
</reference>
<sequence length="137" mass="13961">MNRRRLLATGARLAAASGLAALAGCTDSAEPSGPTTPPRSPEATASGGEGLAITDFTDVEGDDGDLLVRVTVENRGSEERTGTVIVTAIVTADGSDSEETVSEEVTLGSGERTDVTVATSLSFESFSQSGSIRVEIV</sequence>
<gene>
    <name evidence="2" type="ORF">GRX01_06260</name>
</gene>
<name>A0A6B0SWD6_9EURY</name>
<accession>A0A6B0SWD6</accession>
<dbReference type="EMBL" id="WUUS01000003">
    <property type="protein sequence ID" value="MXR40943.1"/>
    <property type="molecule type" value="Genomic_DNA"/>
</dbReference>
<dbReference type="Proteomes" id="UP000437065">
    <property type="component" value="Unassembled WGS sequence"/>
</dbReference>
<feature type="region of interest" description="Disordered" evidence="1">
    <location>
        <begin position="25"/>
        <end position="49"/>
    </location>
</feature>
<dbReference type="AlphaFoldDB" id="A0A6B0SWD6"/>
<comment type="caution">
    <text evidence="2">The sequence shown here is derived from an EMBL/GenBank/DDBJ whole genome shotgun (WGS) entry which is preliminary data.</text>
</comment>
<protein>
    <submittedName>
        <fullName evidence="2">Uncharacterized protein</fullName>
    </submittedName>
</protein>
<evidence type="ECO:0000313" key="2">
    <source>
        <dbReference type="EMBL" id="MXR40943.1"/>
    </source>
</evidence>